<dbReference type="OrthoDB" id="6431260at2759"/>
<accession>A0A8X6LMG3</accession>
<comment type="caution">
    <text evidence="2">The sequence shown here is derived from an EMBL/GenBank/DDBJ whole genome shotgun (WGS) entry which is preliminary data.</text>
</comment>
<dbReference type="InterPro" id="IPR036383">
    <property type="entry name" value="TSP1_rpt_sf"/>
</dbReference>
<evidence type="ECO:0000313" key="2">
    <source>
        <dbReference type="EMBL" id="GFR13777.1"/>
    </source>
</evidence>
<dbReference type="Pfam" id="PF19030">
    <property type="entry name" value="TSP1_ADAMTS"/>
    <property type="match status" value="1"/>
</dbReference>
<protein>
    <submittedName>
        <fullName evidence="2">Uncharacterized protein</fullName>
    </submittedName>
</protein>
<keyword evidence="1" id="KW-0812">Transmembrane</keyword>
<dbReference type="Gene3D" id="2.20.100.10">
    <property type="entry name" value="Thrombospondin type-1 (TSP1) repeat"/>
    <property type="match status" value="1"/>
</dbReference>
<feature type="transmembrane region" description="Helical" evidence="1">
    <location>
        <begin position="6"/>
        <end position="25"/>
    </location>
</feature>
<name>A0A8X6LMG3_TRICU</name>
<proteinExistence type="predicted"/>
<dbReference type="EMBL" id="BMAO01007117">
    <property type="protein sequence ID" value="GFR13777.1"/>
    <property type="molecule type" value="Genomic_DNA"/>
</dbReference>
<organism evidence="2 3">
    <name type="scientific">Trichonephila clavata</name>
    <name type="common">Joro spider</name>
    <name type="synonym">Nephila clavata</name>
    <dbReference type="NCBI Taxonomy" id="2740835"/>
    <lineage>
        <taxon>Eukaryota</taxon>
        <taxon>Metazoa</taxon>
        <taxon>Ecdysozoa</taxon>
        <taxon>Arthropoda</taxon>
        <taxon>Chelicerata</taxon>
        <taxon>Arachnida</taxon>
        <taxon>Araneae</taxon>
        <taxon>Araneomorphae</taxon>
        <taxon>Entelegynae</taxon>
        <taxon>Araneoidea</taxon>
        <taxon>Nephilidae</taxon>
        <taxon>Trichonephila</taxon>
    </lineage>
</organism>
<dbReference type="AlphaFoldDB" id="A0A8X6LMG3"/>
<gene>
    <name evidence="2" type="ORF">TNCT_571371</name>
</gene>
<dbReference type="Proteomes" id="UP000887116">
    <property type="component" value="Unassembled WGS sequence"/>
</dbReference>
<evidence type="ECO:0000256" key="1">
    <source>
        <dbReference type="SAM" id="Phobius"/>
    </source>
</evidence>
<keyword evidence="3" id="KW-1185">Reference proteome</keyword>
<dbReference type="SUPFAM" id="SSF82895">
    <property type="entry name" value="TSP-1 type 1 repeat"/>
    <property type="match status" value="1"/>
</dbReference>
<keyword evidence="1" id="KW-0472">Membrane</keyword>
<reference evidence="2" key="1">
    <citation type="submission" date="2020-07" db="EMBL/GenBank/DDBJ databases">
        <title>Multicomponent nature underlies the extraordinary mechanical properties of spider dragline silk.</title>
        <authorList>
            <person name="Kono N."/>
            <person name="Nakamura H."/>
            <person name="Mori M."/>
            <person name="Yoshida Y."/>
            <person name="Ohtoshi R."/>
            <person name="Malay A.D."/>
            <person name="Moran D.A.P."/>
            <person name="Tomita M."/>
            <person name="Numata K."/>
            <person name="Arakawa K."/>
        </authorList>
    </citation>
    <scope>NUCLEOTIDE SEQUENCE</scope>
</reference>
<keyword evidence="1" id="KW-1133">Transmembrane helix</keyword>
<evidence type="ECO:0000313" key="3">
    <source>
        <dbReference type="Proteomes" id="UP000887116"/>
    </source>
</evidence>
<sequence length="125" mass="14179">MEILPVRLAILMLPNILLLILFLNFSEALRDVNGVSYTWKTKSWSSCFSSVKCGEGHRVRKVSCQDSFNFIVGSLIVMDLKSQQPSTSASECAINTRMFSDGALVHGHLVYYHHQHLHHLVLEHQ</sequence>